<evidence type="ECO:0008006" key="3">
    <source>
        <dbReference type="Google" id="ProtNLM"/>
    </source>
</evidence>
<name>A0A9W5LK75_9BACI</name>
<dbReference type="EMBL" id="AMXN01000002">
    <property type="protein sequence ID" value="ELS62212.1"/>
    <property type="molecule type" value="Genomic_DNA"/>
</dbReference>
<protein>
    <recommendedName>
        <fullName evidence="3">BH0509 family protein</fullName>
    </recommendedName>
</protein>
<proteinExistence type="predicted"/>
<dbReference type="Proteomes" id="UP000011182">
    <property type="component" value="Unassembled WGS sequence"/>
</dbReference>
<gene>
    <name evidence="1" type="ORF">BSI_12910</name>
</gene>
<dbReference type="NCBIfam" id="NF033562">
    <property type="entry name" value="BH0509_fam"/>
    <property type="match status" value="1"/>
</dbReference>
<keyword evidence="2" id="KW-1185">Reference proteome</keyword>
<dbReference type="InterPro" id="IPR049615">
    <property type="entry name" value="BH0509-like"/>
</dbReference>
<dbReference type="AlphaFoldDB" id="A0A9W5LK75"/>
<dbReference type="RefSeq" id="WP_003237439.1">
    <property type="nucleotide sequence ID" value="NZ_AMXN01000002.1"/>
</dbReference>
<reference evidence="1 2" key="1">
    <citation type="journal article" date="2014" name="Syst. Appl. Microbiol.">
        <title>Genomic insights into the taxonomic status of the three subspecies of Bacillus subtilis.</title>
        <authorList>
            <person name="Yi H."/>
            <person name="Chun J."/>
            <person name="Cha C.J."/>
        </authorList>
    </citation>
    <scope>NUCLEOTIDE SEQUENCE [LARGE SCALE GENOMIC DNA]</scope>
    <source>
        <strain evidence="1 2">KCTC 13429</strain>
    </source>
</reference>
<organism evidence="1 2">
    <name type="scientific">Bacillus inaquosorum KCTC 13429</name>
    <dbReference type="NCBI Taxonomy" id="1236548"/>
    <lineage>
        <taxon>Bacteria</taxon>
        <taxon>Bacillati</taxon>
        <taxon>Bacillota</taxon>
        <taxon>Bacilli</taxon>
        <taxon>Bacillales</taxon>
        <taxon>Bacillaceae</taxon>
        <taxon>Bacillus</taxon>
    </lineage>
</organism>
<evidence type="ECO:0000313" key="1">
    <source>
        <dbReference type="EMBL" id="ELS62212.1"/>
    </source>
</evidence>
<evidence type="ECO:0000313" key="2">
    <source>
        <dbReference type="Proteomes" id="UP000011182"/>
    </source>
</evidence>
<sequence>MEWTERQHLIEWLTILGGYGKAFLERQSDDEIETLYNLRIKQLNEE</sequence>
<comment type="caution">
    <text evidence="1">The sequence shown here is derived from an EMBL/GenBank/DDBJ whole genome shotgun (WGS) entry which is preliminary data.</text>
</comment>
<accession>A0A9W5LK75</accession>